<dbReference type="KEGG" id="cpi:Cpin_5801"/>
<name>A0A979G9G2_CHIPD</name>
<reference evidence="1 2" key="2">
    <citation type="journal article" date="2010" name="Stand. Genomic Sci.">
        <title>Complete genome sequence of Chitinophaga pinensis type strain (UQM 2034).</title>
        <authorList>
            <person name="Glavina Del Rio T."/>
            <person name="Abt B."/>
            <person name="Spring S."/>
            <person name="Lapidus A."/>
            <person name="Nolan M."/>
            <person name="Tice H."/>
            <person name="Copeland A."/>
            <person name="Cheng J.F."/>
            <person name="Chen F."/>
            <person name="Bruce D."/>
            <person name="Goodwin L."/>
            <person name="Pitluck S."/>
            <person name="Ivanova N."/>
            <person name="Mavromatis K."/>
            <person name="Mikhailova N."/>
            <person name="Pati A."/>
            <person name="Chen A."/>
            <person name="Palaniappan K."/>
            <person name="Land M."/>
            <person name="Hauser L."/>
            <person name="Chang Y.J."/>
            <person name="Jeffries C.D."/>
            <person name="Chain P."/>
            <person name="Saunders E."/>
            <person name="Detter J.C."/>
            <person name="Brettin T."/>
            <person name="Rohde M."/>
            <person name="Goker M."/>
            <person name="Bristow J."/>
            <person name="Eisen J.A."/>
            <person name="Markowitz V."/>
            <person name="Hugenholtz P."/>
            <person name="Kyrpides N.C."/>
            <person name="Klenk H.P."/>
            <person name="Lucas S."/>
        </authorList>
    </citation>
    <scope>NUCLEOTIDE SEQUENCE [LARGE SCALE GENOMIC DNA]</scope>
    <source>
        <strain evidence="2">ATCC 43595 / DSM 2588 / LMG 13176 / NBRC 15968 / NCIMB 11800 / UQM 2034</strain>
    </source>
</reference>
<dbReference type="RefSeq" id="WP_012793388.1">
    <property type="nucleotide sequence ID" value="NC_013132.1"/>
</dbReference>
<protein>
    <recommendedName>
        <fullName evidence="3">Gliding motility-associated C-terminal domain-containing protein</fullName>
    </recommendedName>
</protein>
<dbReference type="Pfam" id="PF13573">
    <property type="entry name" value="SprB"/>
    <property type="match status" value="1"/>
</dbReference>
<dbReference type="InterPro" id="IPR026341">
    <property type="entry name" value="T9SS_type_B"/>
</dbReference>
<evidence type="ECO:0000313" key="1">
    <source>
        <dbReference type="EMBL" id="ACU63221.1"/>
    </source>
</evidence>
<organism evidence="1 2">
    <name type="scientific">Chitinophaga pinensis (strain ATCC 43595 / DSM 2588 / LMG 13176 / NBRC 15968 / NCIMB 11800 / UQM 2034)</name>
    <dbReference type="NCBI Taxonomy" id="485918"/>
    <lineage>
        <taxon>Bacteria</taxon>
        <taxon>Pseudomonadati</taxon>
        <taxon>Bacteroidota</taxon>
        <taxon>Chitinophagia</taxon>
        <taxon>Chitinophagales</taxon>
        <taxon>Chitinophagaceae</taxon>
        <taxon>Chitinophaga</taxon>
    </lineage>
</organism>
<dbReference type="NCBIfam" id="TIGR04131">
    <property type="entry name" value="Bac_Flav_CTERM"/>
    <property type="match status" value="1"/>
</dbReference>
<dbReference type="Pfam" id="PF13585">
    <property type="entry name" value="CHU_C"/>
    <property type="match status" value="1"/>
</dbReference>
<sequence length="503" mass="54113">MTMLGPVLLSAQDIGIRNPSLEGVPAQYRAPGQWLVVTSTPDIQPGITGVYGPPSHGATYVGFRGGRNWLEAIAQKLNVSMRAGTTYRISMDLSFARGYDSATCYGALAIYGGVILTDTLELLWQSGAFVNTEWKRFTAEFTPRGDYPYLVLGGDVRIACNNAYGIALAVDNLDDTLREVPVVTYAIEPSCQGMSNGRIIAAATGRYAPFTYSWEPTGTTGNILDGVPGGTYILNTCATNGVIVRDTIVLPEAMFDGHATVVPRGCAGEALNKIILNTSGGVAPYEYTISGRPEVKLSPEFDKLYAGNYNIIIKDAKGCMDTLENIHIPDPPPFNLDESRVQSMSCAGANDAAIIFTVSGGIPPYTYTIPGLATQADSVIRNLGGATYAYRIGDAQDCNIAGNIEVPAATHSCAVYAPNAFSPDGDGINDVFRVKIFDKISDFGMFVYDRWGQLIYTGNDMKGGWKGDFKGIPMPAGTYLWMIMYTDGKQQARKQTGSITIVR</sequence>
<dbReference type="AlphaFoldDB" id="A0A979G9G2"/>
<gene>
    <name evidence="1" type="ordered locus">Cpin_5801</name>
</gene>
<accession>A0A979G9G2</accession>
<evidence type="ECO:0000313" key="2">
    <source>
        <dbReference type="Proteomes" id="UP000002215"/>
    </source>
</evidence>
<evidence type="ECO:0008006" key="3">
    <source>
        <dbReference type="Google" id="ProtNLM"/>
    </source>
</evidence>
<dbReference type="EMBL" id="CP001699">
    <property type="protein sequence ID" value="ACU63221.1"/>
    <property type="molecule type" value="Genomic_DNA"/>
</dbReference>
<dbReference type="Proteomes" id="UP000002215">
    <property type="component" value="Chromosome"/>
</dbReference>
<dbReference type="InterPro" id="IPR025667">
    <property type="entry name" value="SprB_repeat"/>
</dbReference>
<reference evidence="2" key="1">
    <citation type="submission" date="2009-08" db="EMBL/GenBank/DDBJ databases">
        <title>The complete genome of Chitinophaga pinensis DSM 2588.</title>
        <authorList>
            <consortium name="US DOE Joint Genome Institute (JGI-PGF)"/>
            <person name="Lucas S."/>
            <person name="Copeland A."/>
            <person name="Lapidus A."/>
            <person name="Glavina del Rio T."/>
            <person name="Dalin E."/>
            <person name="Tice H."/>
            <person name="Bruce D."/>
            <person name="Goodwin L."/>
            <person name="Pitluck S."/>
            <person name="Kyrpides N."/>
            <person name="Mavromatis K."/>
            <person name="Ivanova N."/>
            <person name="Mikhailova N."/>
            <person name="Sims D."/>
            <person name="Meinche L."/>
            <person name="Brettin T."/>
            <person name="Detter J.C."/>
            <person name="Han C."/>
            <person name="Larimer F."/>
            <person name="Land M."/>
            <person name="Hauser L."/>
            <person name="Markowitz V."/>
            <person name="Cheng J.-F."/>
            <person name="Hugenholtz P."/>
            <person name="Woyke T."/>
            <person name="Wu D."/>
            <person name="Spring S."/>
            <person name="Klenk H.-P."/>
            <person name="Eisen J.A."/>
        </authorList>
    </citation>
    <scope>NUCLEOTIDE SEQUENCE [LARGE SCALE GENOMIC DNA]</scope>
    <source>
        <strain evidence="2">ATCC 43595 / DSM 2588 / LMG 13176 / NBRC 15968 / NCIMB 11800 / UQM 2034</strain>
    </source>
</reference>
<proteinExistence type="predicted"/>